<reference evidence="2 3" key="1">
    <citation type="submission" date="2016-07" db="EMBL/GenBank/DDBJ databases">
        <title>Genome analysis of Sphingobacterium siyangense T12B17.</title>
        <authorList>
            <person name="Xu D."/>
            <person name="Su Y."/>
            <person name="Zheng S."/>
        </authorList>
    </citation>
    <scope>NUCLEOTIDE SEQUENCE [LARGE SCALE GENOMIC DNA]</scope>
    <source>
        <strain evidence="2 3">T12B17</strain>
    </source>
</reference>
<feature type="domain" description="Signal transduction histidine kinase internal region" evidence="1">
    <location>
        <begin position="200"/>
        <end position="275"/>
    </location>
</feature>
<name>A0A420FVU9_9SPHI</name>
<dbReference type="PANTHER" id="PTHR34220:SF7">
    <property type="entry name" value="SENSOR HISTIDINE KINASE YPDA"/>
    <property type="match status" value="1"/>
</dbReference>
<sequence>MKQSRLNQYITKADTFFRKQDFDTFYTTNVRILLHFGMWLTFTLLLFSNYYYVTGISSNQSIFLSTRVLLSSLVVFYLFFYLVIPYARNLNLWILPFLTAPVCIFIWLFINNLFYVLAYKYGFDISNLYPLMGKEKDFIPNLWSVFSFKAVLLNALSVVYSLSPFFFTKILIDIRRINKDRMRILEQKSKLLLENISVEKAFLKAQLNPHFLFNTLNNLYRLTLKKDDTAPEVVLNLSEIMGYTLYDSDAEYVSLAKELDFIENYFSLEKMRYPKSYQIELNIEGRSHAHALTIAPLLTFTLIENAFKYGLKNEEKSFVILTIHISKDQVAFKIKNDKDVFNTVKTPSFTGIGIKNLQKRLQLIYPNQSDLYIIDSFNEFSVALNIVLQHD</sequence>
<evidence type="ECO:0000313" key="3">
    <source>
        <dbReference type="Proteomes" id="UP000286402"/>
    </source>
</evidence>
<comment type="caution">
    <text evidence="2">The sequence shown here is derived from an EMBL/GenBank/DDBJ whole genome shotgun (WGS) entry which is preliminary data.</text>
</comment>
<dbReference type="InterPro" id="IPR010559">
    <property type="entry name" value="Sig_transdc_His_kin_internal"/>
</dbReference>
<accession>A0A420FVU9</accession>
<dbReference type="InterPro" id="IPR050640">
    <property type="entry name" value="Bact_2-comp_sensor_kinase"/>
</dbReference>
<evidence type="ECO:0000259" key="1">
    <source>
        <dbReference type="Pfam" id="PF06580"/>
    </source>
</evidence>
<protein>
    <recommendedName>
        <fullName evidence="1">Signal transduction histidine kinase internal region domain-containing protein</fullName>
    </recommendedName>
</protein>
<evidence type="ECO:0000313" key="2">
    <source>
        <dbReference type="EMBL" id="RKF37031.1"/>
    </source>
</evidence>
<dbReference type="PANTHER" id="PTHR34220">
    <property type="entry name" value="SENSOR HISTIDINE KINASE YPDA"/>
    <property type="match status" value="1"/>
</dbReference>
<dbReference type="Pfam" id="PF06580">
    <property type="entry name" value="His_kinase"/>
    <property type="match status" value="1"/>
</dbReference>
<dbReference type="GO" id="GO:0016020">
    <property type="term" value="C:membrane"/>
    <property type="evidence" value="ECO:0007669"/>
    <property type="project" value="InterPro"/>
</dbReference>
<dbReference type="GO" id="GO:0000155">
    <property type="term" value="F:phosphorelay sensor kinase activity"/>
    <property type="evidence" value="ECO:0007669"/>
    <property type="project" value="InterPro"/>
</dbReference>
<keyword evidence="3" id="KW-1185">Reference proteome</keyword>
<gene>
    <name evidence="2" type="ORF">BCY89_05100</name>
</gene>
<dbReference type="InterPro" id="IPR036890">
    <property type="entry name" value="HATPase_C_sf"/>
</dbReference>
<dbReference type="AlphaFoldDB" id="A0A420FVU9"/>
<dbReference type="RefSeq" id="WP_120334141.1">
    <property type="nucleotide sequence ID" value="NZ_CP070350.1"/>
</dbReference>
<dbReference type="EMBL" id="MCAQ01000012">
    <property type="protein sequence ID" value="RKF37031.1"/>
    <property type="molecule type" value="Genomic_DNA"/>
</dbReference>
<dbReference type="Proteomes" id="UP000286402">
    <property type="component" value="Unassembled WGS sequence"/>
</dbReference>
<dbReference type="SUPFAM" id="SSF55874">
    <property type="entry name" value="ATPase domain of HSP90 chaperone/DNA topoisomerase II/histidine kinase"/>
    <property type="match status" value="1"/>
</dbReference>
<organism evidence="2 3">
    <name type="scientific">Sphingobacterium siyangense</name>
    <dbReference type="NCBI Taxonomy" id="459529"/>
    <lineage>
        <taxon>Bacteria</taxon>
        <taxon>Pseudomonadati</taxon>
        <taxon>Bacteroidota</taxon>
        <taxon>Sphingobacteriia</taxon>
        <taxon>Sphingobacteriales</taxon>
        <taxon>Sphingobacteriaceae</taxon>
        <taxon>Sphingobacterium</taxon>
    </lineage>
</organism>
<proteinExistence type="predicted"/>